<keyword evidence="9" id="KW-1185">Reference proteome</keyword>
<dbReference type="FunFam" id="3.30.70.141:FF:000004">
    <property type="entry name" value="Nucleoside diphosphate kinase 7"/>
    <property type="match status" value="1"/>
</dbReference>
<evidence type="ECO:0000256" key="6">
    <source>
        <dbReference type="PROSITE-ProRule" id="PRU00706"/>
    </source>
</evidence>
<keyword evidence="4" id="KW-0206">Cytoskeleton</keyword>
<dbReference type="PANTHER" id="PTHR43109:SF2">
    <property type="entry name" value="NUCLEOSIDE DIPHOSPHATE KINASE 7"/>
    <property type="match status" value="1"/>
</dbReference>
<comment type="similarity">
    <text evidence="6">Belongs to the NDK family.</text>
</comment>
<dbReference type="Gene3D" id="3.30.70.141">
    <property type="entry name" value="Nucleoside diphosphate kinase-like domain"/>
    <property type="match status" value="2"/>
</dbReference>
<dbReference type="Proteomes" id="UP000241769">
    <property type="component" value="Unassembled WGS sequence"/>
</dbReference>
<accession>A0A2P6ND46</accession>
<dbReference type="AlphaFoldDB" id="A0A2P6ND46"/>
<evidence type="ECO:0000313" key="8">
    <source>
        <dbReference type="EMBL" id="PRP81883.1"/>
    </source>
</evidence>
<dbReference type="PANTHER" id="PTHR43109">
    <property type="entry name" value="NUCLEOSIDE DIPHOSPHATE KINASE 7"/>
    <property type="match status" value="1"/>
</dbReference>
<reference evidence="8 9" key="1">
    <citation type="journal article" date="2018" name="Genome Biol. Evol.">
        <title>Multiple Roots of Fruiting Body Formation in Amoebozoa.</title>
        <authorList>
            <person name="Hillmann F."/>
            <person name="Forbes G."/>
            <person name="Novohradska S."/>
            <person name="Ferling I."/>
            <person name="Riege K."/>
            <person name="Groth M."/>
            <person name="Westermann M."/>
            <person name="Marz M."/>
            <person name="Spaller T."/>
            <person name="Winckler T."/>
            <person name="Schaap P."/>
            <person name="Glockner G."/>
        </authorList>
    </citation>
    <scope>NUCLEOTIDE SEQUENCE [LARGE SCALE GENOMIC DNA]</scope>
    <source>
        <strain evidence="8 9">Jena</strain>
    </source>
</reference>
<dbReference type="CDD" id="cd04412">
    <property type="entry name" value="NDPk7B"/>
    <property type="match status" value="1"/>
</dbReference>
<keyword evidence="5" id="KW-0966">Cell projection</keyword>
<dbReference type="OrthoDB" id="270127at2759"/>
<comment type="subcellular location">
    <subcellularLocation>
        <location evidence="1">Cell projection</location>
        <location evidence="1">Cilium</location>
    </subcellularLocation>
    <subcellularLocation>
        <location evidence="2">Cytoplasm</location>
        <location evidence="2">Cytoskeleton</location>
    </subcellularLocation>
</comment>
<evidence type="ECO:0000256" key="5">
    <source>
        <dbReference type="ARBA" id="ARBA00023273"/>
    </source>
</evidence>
<organism evidence="8 9">
    <name type="scientific">Planoprotostelium fungivorum</name>
    <dbReference type="NCBI Taxonomy" id="1890364"/>
    <lineage>
        <taxon>Eukaryota</taxon>
        <taxon>Amoebozoa</taxon>
        <taxon>Evosea</taxon>
        <taxon>Variosea</taxon>
        <taxon>Cavosteliida</taxon>
        <taxon>Cavosteliaceae</taxon>
        <taxon>Planoprotostelium</taxon>
    </lineage>
</organism>
<keyword evidence="3" id="KW-0963">Cytoplasm</keyword>
<comment type="caution">
    <text evidence="6">Lacks conserved residue(s) required for the propagation of feature annotation.</text>
</comment>
<dbReference type="PROSITE" id="PS51374">
    <property type="entry name" value="NDPK_LIKE"/>
    <property type="match status" value="2"/>
</dbReference>
<proteinExistence type="inferred from homology"/>
<evidence type="ECO:0000256" key="4">
    <source>
        <dbReference type="ARBA" id="ARBA00023212"/>
    </source>
</evidence>
<feature type="domain" description="DM10" evidence="7">
    <location>
        <begin position="10"/>
        <end position="98"/>
    </location>
</feature>
<evidence type="ECO:0000313" key="9">
    <source>
        <dbReference type="Proteomes" id="UP000241769"/>
    </source>
</evidence>
<dbReference type="PROSITE" id="PS51336">
    <property type="entry name" value="DM10"/>
    <property type="match status" value="1"/>
</dbReference>
<dbReference type="STRING" id="1890364.A0A2P6ND46"/>
<dbReference type="SMART" id="SM00562">
    <property type="entry name" value="NDK"/>
    <property type="match status" value="2"/>
</dbReference>
<evidence type="ECO:0000259" key="7">
    <source>
        <dbReference type="PROSITE" id="PS51336"/>
    </source>
</evidence>
<sequence length="375" mass="42605">MSKVDFSASKNDRLCFNAEYYDHLADLTRKYQLFFYPIDNSIELFDIRLKKPFMKRIVYPSIRLEDLYVGSVVNVSGRQLEISDTGDHNTKQKLEGSREQTLALIKPDAFEHAGKIVDAIYRDGFRIFKMKKIKLTRSELEEWASVCRRPSSEFSDVMIVIVLSAVSCVQKWLDLVGPDHPSEARKTNIDSLRALYGRDPNRNAVYGSQTPQDAKQEVDFFFGQRSFPPTAVFNEVTCGVIKPHAVLSGKAGQIMQAILDAGWEITAVESIKLEHENTAEFYEVYKGVVNEYMDMVDELSSGPSVVMEIRRRGTPNLVQAFRELCGPQDPNVGKILRSSTLRAVYGEDRIKNAIHCTDLEGDAISEVEYFFKILQ</sequence>
<dbReference type="InterPro" id="IPR037993">
    <property type="entry name" value="NDPk7B"/>
</dbReference>
<name>A0A2P6ND46_9EUKA</name>
<dbReference type="Pfam" id="PF00334">
    <property type="entry name" value="NDK"/>
    <property type="match status" value="2"/>
</dbReference>
<dbReference type="InterPro" id="IPR034907">
    <property type="entry name" value="NDK-like_dom"/>
</dbReference>
<dbReference type="Gene3D" id="2.30.29.170">
    <property type="match status" value="1"/>
</dbReference>
<evidence type="ECO:0000256" key="1">
    <source>
        <dbReference type="ARBA" id="ARBA00004138"/>
    </source>
</evidence>
<dbReference type="GO" id="GO:0005879">
    <property type="term" value="C:axonemal microtubule"/>
    <property type="evidence" value="ECO:0007669"/>
    <property type="project" value="TreeGrafter"/>
</dbReference>
<gene>
    <name evidence="8" type="ORF">PROFUN_08747</name>
</gene>
<comment type="caution">
    <text evidence="8">The sequence shown here is derived from an EMBL/GenBank/DDBJ whole genome shotgun (WGS) entry which is preliminary data.</text>
</comment>
<protein>
    <recommendedName>
        <fullName evidence="7">DM10 domain-containing protein</fullName>
    </recommendedName>
</protein>
<dbReference type="InterPro" id="IPR006602">
    <property type="entry name" value="DM10_dom"/>
</dbReference>
<dbReference type="InParanoid" id="A0A2P6ND46"/>
<evidence type="ECO:0000256" key="2">
    <source>
        <dbReference type="ARBA" id="ARBA00004245"/>
    </source>
</evidence>
<dbReference type="SUPFAM" id="SSF54919">
    <property type="entry name" value="Nucleoside diphosphate kinase, NDK"/>
    <property type="match status" value="2"/>
</dbReference>
<dbReference type="EMBL" id="MDYQ01000115">
    <property type="protein sequence ID" value="PRP81883.1"/>
    <property type="molecule type" value="Genomic_DNA"/>
</dbReference>
<dbReference type="SMART" id="SM00676">
    <property type="entry name" value="DM10"/>
    <property type="match status" value="1"/>
</dbReference>
<dbReference type="InterPro" id="IPR036850">
    <property type="entry name" value="NDK-like_dom_sf"/>
</dbReference>
<evidence type="ECO:0000256" key="3">
    <source>
        <dbReference type="ARBA" id="ARBA00022490"/>
    </source>
</evidence>